<proteinExistence type="predicted"/>
<evidence type="ECO:0000313" key="2">
    <source>
        <dbReference type="Proteomes" id="UP001196413"/>
    </source>
</evidence>
<keyword evidence="2" id="KW-1185">Reference proteome</keyword>
<comment type="caution">
    <text evidence="1">The sequence shown here is derived from an EMBL/GenBank/DDBJ whole genome shotgun (WGS) entry which is preliminary data.</text>
</comment>
<sequence>MTHESALPEENISFIFEYLMTSSEPQRHTGLVSNSYPSMQVTTENRTQKFYGNLENTKAVETIISPIKPQRISQSGEATTHSITRQTSQQETFAVTYFQESMKNSRTLNSSPTTTSTPRETIIAPDYLTVQPLPSEVSGLPNSKDRNVTPVISQYIKVQPIVRKSF</sequence>
<gene>
    <name evidence="1" type="ORF">KIN20_017820</name>
</gene>
<organism evidence="1 2">
    <name type="scientific">Parelaphostrongylus tenuis</name>
    <name type="common">Meningeal worm</name>
    <dbReference type="NCBI Taxonomy" id="148309"/>
    <lineage>
        <taxon>Eukaryota</taxon>
        <taxon>Metazoa</taxon>
        <taxon>Ecdysozoa</taxon>
        <taxon>Nematoda</taxon>
        <taxon>Chromadorea</taxon>
        <taxon>Rhabditida</taxon>
        <taxon>Rhabditina</taxon>
        <taxon>Rhabditomorpha</taxon>
        <taxon>Strongyloidea</taxon>
        <taxon>Metastrongylidae</taxon>
        <taxon>Parelaphostrongylus</taxon>
    </lineage>
</organism>
<dbReference type="Proteomes" id="UP001196413">
    <property type="component" value="Unassembled WGS sequence"/>
</dbReference>
<accession>A0AAD5MIE9</accession>
<evidence type="ECO:0000313" key="1">
    <source>
        <dbReference type="EMBL" id="KAJ1359162.1"/>
    </source>
</evidence>
<reference evidence="1" key="1">
    <citation type="submission" date="2021-06" db="EMBL/GenBank/DDBJ databases">
        <title>Parelaphostrongylus tenuis whole genome reference sequence.</title>
        <authorList>
            <person name="Garwood T.J."/>
            <person name="Larsen P.A."/>
            <person name="Fountain-Jones N.M."/>
            <person name="Garbe J.R."/>
            <person name="Macchietto M.G."/>
            <person name="Kania S.A."/>
            <person name="Gerhold R.W."/>
            <person name="Richards J.E."/>
            <person name="Wolf T.M."/>
        </authorList>
    </citation>
    <scope>NUCLEOTIDE SEQUENCE</scope>
    <source>
        <strain evidence="1">MNPRO001-30</strain>
        <tissue evidence="1">Meninges</tissue>
    </source>
</reference>
<protein>
    <submittedName>
        <fullName evidence="1">Uncharacterized protein</fullName>
    </submittedName>
</protein>
<name>A0AAD5MIE9_PARTN</name>
<dbReference type="EMBL" id="JAHQIW010003557">
    <property type="protein sequence ID" value="KAJ1359162.1"/>
    <property type="molecule type" value="Genomic_DNA"/>
</dbReference>
<dbReference type="AlphaFoldDB" id="A0AAD5MIE9"/>